<dbReference type="HOGENOM" id="CLU_507020_0_0_4"/>
<evidence type="ECO:0008006" key="2">
    <source>
        <dbReference type="Google" id="ProtNLM"/>
    </source>
</evidence>
<reference evidence="1" key="1">
    <citation type="submission" date="2009-05" db="EMBL/GenBank/DDBJ databases">
        <authorList>
            <person name="Harkins D.M."/>
            <person name="DeShazer D."/>
            <person name="Woods D.E."/>
            <person name="Brinkac L.M."/>
            <person name="Brown K.A."/>
            <person name="Hung G.C."/>
            <person name="Tuanyok A."/>
            <person name="Zhang B."/>
            <person name="Nierman W.C."/>
        </authorList>
    </citation>
    <scope>NUCLEOTIDE SEQUENCE [LARGE SCALE GENOMIC DNA]</scope>
    <source>
        <strain evidence="1">1710a</strain>
    </source>
</reference>
<gene>
    <name evidence="1" type="ORF">BURPS1710A_A0280</name>
</gene>
<evidence type="ECO:0000313" key="1">
    <source>
        <dbReference type="EMBL" id="EET03620.1"/>
    </source>
</evidence>
<name>A0A0E1VRT2_BURPE</name>
<dbReference type="Proteomes" id="UP000001812">
    <property type="component" value="Chromosome II"/>
</dbReference>
<protein>
    <recommendedName>
        <fullName evidence="2">Glutathione synthetase</fullName>
    </recommendedName>
</protein>
<dbReference type="GeneID" id="92976633"/>
<accession>A0A0E1VRT2</accession>
<dbReference type="RefSeq" id="WP_004200918.1">
    <property type="nucleotide sequence ID" value="NZ_CM000833.1"/>
</dbReference>
<dbReference type="EMBL" id="CM000833">
    <property type="protein sequence ID" value="EET03620.1"/>
    <property type="molecule type" value="Genomic_DNA"/>
</dbReference>
<organism evidence="1">
    <name type="scientific">Burkholderia pseudomallei 1710a</name>
    <dbReference type="NCBI Taxonomy" id="320371"/>
    <lineage>
        <taxon>Bacteria</taxon>
        <taxon>Pseudomonadati</taxon>
        <taxon>Pseudomonadota</taxon>
        <taxon>Betaproteobacteria</taxon>
        <taxon>Burkholderiales</taxon>
        <taxon>Burkholderiaceae</taxon>
        <taxon>Burkholderia</taxon>
        <taxon>pseudomallei group</taxon>
    </lineage>
</organism>
<dbReference type="AlphaFoldDB" id="A0A0E1VRT2"/>
<sequence length="537" mass="57905">MSAAGIRAFPGFAFGGGDRALAFVGGGLILDSGEAENTFAFRCQDRFLVYTGLLGLPSVLLVLDDAHSRHYARLLATLDERLQGLAAVHRVAAPRLPPPVDVRCDLRTLSLSASASFDRAAHALARDGARIGFVANQVAPSTARMLGELADLLRGRGVEVDFDRAACERVAALAHAWHNKARFLAFMREAAIRGGPPLAPSAVLAPEAFLRMREWAELAARFAAECDRRAPSSGLFLKSSQDSSGNVSAILSSANFAERAPAFAAEVRRWLLADGFDDPAHVRELRKECEQPPSMEPVPLSDATLAELRRRQARRRTGLPLIVQPALQPPADACGSPASVGASFCIEDDGRHRVVAVAAQLYRDAQRRRFLGLHVDDGLLDDRRVREWVARCGALVDALAARGYRGPVNFDGCMGADGRYWFVGDCNPRLTAVYVPLAVRTWLRAAGIDVRSVSSFGYRGEFATPAIRACVDTWSRAGLIFSRERPRGFVVLPNLACRDGHDVLAINLGVAQATAGLARMRELVAGAVPAHLGAIHV</sequence>
<proteinExistence type="predicted"/>